<evidence type="ECO:0000256" key="1">
    <source>
        <dbReference type="SAM" id="MobiDB-lite"/>
    </source>
</evidence>
<gene>
    <name evidence="2" type="ORF">ACH5RR_008549</name>
</gene>
<feature type="region of interest" description="Disordered" evidence="1">
    <location>
        <begin position="1"/>
        <end position="36"/>
    </location>
</feature>
<name>A0ABD3ABY4_9GENT</name>
<comment type="caution">
    <text evidence="2">The sequence shown here is derived from an EMBL/GenBank/DDBJ whole genome shotgun (WGS) entry which is preliminary data.</text>
</comment>
<accession>A0ABD3ABY4</accession>
<dbReference type="EMBL" id="JBJUIK010000004">
    <property type="protein sequence ID" value="KAL3529227.1"/>
    <property type="molecule type" value="Genomic_DNA"/>
</dbReference>
<reference evidence="2 3" key="1">
    <citation type="submission" date="2024-11" db="EMBL/GenBank/DDBJ databases">
        <title>A near-complete genome assembly of Cinchona calisaya.</title>
        <authorList>
            <person name="Lian D.C."/>
            <person name="Zhao X.W."/>
            <person name="Wei L."/>
        </authorList>
    </citation>
    <scope>NUCLEOTIDE SEQUENCE [LARGE SCALE GENOMIC DNA]</scope>
    <source>
        <tissue evidence="2">Nenye</tissue>
    </source>
</reference>
<organism evidence="2 3">
    <name type="scientific">Cinchona calisaya</name>
    <dbReference type="NCBI Taxonomy" id="153742"/>
    <lineage>
        <taxon>Eukaryota</taxon>
        <taxon>Viridiplantae</taxon>
        <taxon>Streptophyta</taxon>
        <taxon>Embryophyta</taxon>
        <taxon>Tracheophyta</taxon>
        <taxon>Spermatophyta</taxon>
        <taxon>Magnoliopsida</taxon>
        <taxon>eudicotyledons</taxon>
        <taxon>Gunneridae</taxon>
        <taxon>Pentapetalae</taxon>
        <taxon>asterids</taxon>
        <taxon>lamiids</taxon>
        <taxon>Gentianales</taxon>
        <taxon>Rubiaceae</taxon>
        <taxon>Cinchonoideae</taxon>
        <taxon>Cinchoneae</taxon>
        <taxon>Cinchona</taxon>
    </lineage>
</organism>
<dbReference type="AlphaFoldDB" id="A0ABD3ABY4"/>
<keyword evidence="3" id="KW-1185">Reference proteome</keyword>
<protein>
    <submittedName>
        <fullName evidence="2">Uncharacterized protein</fullName>
    </submittedName>
</protein>
<evidence type="ECO:0000313" key="3">
    <source>
        <dbReference type="Proteomes" id="UP001630127"/>
    </source>
</evidence>
<evidence type="ECO:0000313" key="2">
    <source>
        <dbReference type="EMBL" id="KAL3529227.1"/>
    </source>
</evidence>
<dbReference type="Proteomes" id="UP001630127">
    <property type="component" value="Unassembled WGS sequence"/>
</dbReference>
<sequence length="168" mass="18965">MSSMGDNTKSADVSISVDDQSSSIPPPKIATTASEPLPSKKSRVFNALFDSYSATKSLPKEVVTQPVALGKMDFEKIRARRAASFIDARYSKEANSFNRTENKTELDIYLMEMKDEKGLPPYENTHLDDLRLNQVWKDGRWNIEPIKPCCPNFNLNCLNQKELFLLAT</sequence>
<feature type="compositionally biased region" description="Low complexity" evidence="1">
    <location>
        <begin position="10"/>
        <end position="23"/>
    </location>
</feature>
<proteinExistence type="predicted"/>